<dbReference type="GO" id="GO:0042802">
    <property type="term" value="F:identical protein binding"/>
    <property type="evidence" value="ECO:0007669"/>
    <property type="project" value="InterPro"/>
</dbReference>
<dbReference type="PANTHER" id="PTHR12558">
    <property type="entry name" value="CELL DIVISION CYCLE 16,23,27"/>
    <property type="match status" value="1"/>
</dbReference>
<dbReference type="Proteomes" id="UP000216339">
    <property type="component" value="Unassembled WGS sequence"/>
</dbReference>
<proteinExistence type="predicted"/>
<dbReference type="InterPro" id="IPR019734">
    <property type="entry name" value="TPR_rpt"/>
</dbReference>
<reference evidence="3 4" key="1">
    <citation type="submission" date="2016-11" db="EMBL/GenBank/DDBJ databases">
        <title>Study of marine rhodopsin-containing bacteria.</title>
        <authorList>
            <person name="Yoshizawa S."/>
            <person name="Kumagai Y."/>
            <person name="Kogure K."/>
        </authorList>
    </citation>
    <scope>NUCLEOTIDE SEQUENCE [LARGE SCALE GENOMIC DNA]</scope>
    <source>
        <strain evidence="3 4">SAORIC-28</strain>
    </source>
</reference>
<keyword evidence="2" id="KW-0812">Transmembrane</keyword>
<dbReference type="EMBL" id="MQWD01000001">
    <property type="protein sequence ID" value="PAP75502.1"/>
    <property type="molecule type" value="Genomic_DNA"/>
</dbReference>
<comment type="caution">
    <text evidence="3">The sequence shown here is derived from an EMBL/GenBank/DDBJ whole genome shotgun (WGS) entry which is preliminary data.</text>
</comment>
<evidence type="ECO:0000256" key="1">
    <source>
        <dbReference type="PROSITE-ProRule" id="PRU00339"/>
    </source>
</evidence>
<evidence type="ECO:0000313" key="3">
    <source>
        <dbReference type="EMBL" id="PAP75502.1"/>
    </source>
</evidence>
<accession>A0A271IWD2</accession>
<keyword evidence="2" id="KW-0472">Membrane</keyword>
<name>A0A271IWD2_9BACT</name>
<gene>
    <name evidence="3" type="ORF">BSZ37_03100</name>
</gene>
<keyword evidence="1" id="KW-0802">TPR repeat</keyword>
<dbReference type="Gene3D" id="1.25.40.10">
    <property type="entry name" value="Tetratricopeptide repeat domain"/>
    <property type="match status" value="2"/>
</dbReference>
<dbReference type="RefSeq" id="WP_095509135.1">
    <property type="nucleotide sequence ID" value="NZ_MQWD01000001.1"/>
</dbReference>
<dbReference type="InterPro" id="IPR011990">
    <property type="entry name" value="TPR-like_helical_dom_sf"/>
</dbReference>
<evidence type="ECO:0000313" key="4">
    <source>
        <dbReference type="Proteomes" id="UP000216339"/>
    </source>
</evidence>
<feature type="repeat" description="TPR" evidence="1">
    <location>
        <begin position="248"/>
        <end position="281"/>
    </location>
</feature>
<dbReference type="SUPFAM" id="SSF48452">
    <property type="entry name" value="TPR-like"/>
    <property type="match status" value="2"/>
</dbReference>
<protein>
    <submittedName>
        <fullName evidence="3">Uncharacterized protein</fullName>
    </submittedName>
</protein>
<dbReference type="Pfam" id="PF07721">
    <property type="entry name" value="TPR_4"/>
    <property type="match status" value="1"/>
</dbReference>
<dbReference type="OrthoDB" id="5477158at2"/>
<dbReference type="Pfam" id="PF14559">
    <property type="entry name" value="TPR_19"/>
    <property type="match status" value="1"/>
</dbReference>
<dbReference type="AlphaFoldDB" id="A0A271IWD2"/>
<dbReference type="InterPro" id="IPR011717">
    <property type="entry name" value="TPR-4"/>
</dbReference>
<dbReference type="PROSITE" id="PS50005">
    <property type="entry name" value="TPR"/>
    <property type="match status" value="1"/>
</dbReference>
<feature type="transmembrane region" description="Helical" evidence="2">
    <location>
        <begin position="7"/>
        <end position="26"/>
    </location>
</feature>
<organism evidence="3 4">
    <name type="scientific">Rubrivirga marina</name>
    <dbReference type="NCBI Taxonomy" id="1196024"/>
    <lineage>
        <taxon>Bacteria</taxon>
        <taxon>Pseudomonadati</taxon>
        <taxon>Rhodothermota</taxon>
        <taxon>Rhodothermia</taxon>
        <taxon>Rhodothermales</taxon>
        <taxon>Rubricoccaceae</taxon>
        <taxon>Rubrivirga</taxon>
    </lineage>
</organism>
<keyword evidence="2" id="KW-1133">Transmembrane helix</keyword>
<dbReference type="PANTHER" id="PTHR12558:SF13">
    <property type="entry name" value="CELL DIVISION CYCLE PROTEIN 27 HOMOLOG"/>
    <property type="match status" value="1"/>
</dbReference>
<sequence>MTPRTARLLAVGLVLAAIGVVGYLWLDREPAPLPQDHAQVAPGDRFANAEEAVDYYRALLRREPDAVEPRVRLAHALLQLGEERGTQAETIPEAEELLAEAIEMAPDHYYARTLQASLFNTLHMFEEARDLSRELLEEYPHHAYVHGTLVDALVELGEYDEAVRVSDRLQALKPGLPAYSRASYLRELHGDTEGAIQAMRYAADAAPSGRPERAWALYHLAGLYLGDAKADTAAFLYSGILEEKPDFVPALAGLGHVALVKGDADEAVRQLEEARALEPLGVIDELLVEAYLAVGDEAKAEAAAERVHEALLEARGFGEIVDMEEADFLIDRGEDLERSLQMAKEQQARRPGHLHANETYAWALHHVGRSAEAIPYIERAMRLDTGDAMVHYRAARIYEGAGQAAEAARHLQLALDGNLYVESPSAATEAQTLMASLGTGTPIRATSATR</sequence>
<evidence type="ECO:0000256" key="2">
    <source>
        <dbReference type="SAM" id="Phobius"/>
    </source>
</evidence>
<keyword evidence="4" id="KW-1185">Reference proteome</keyword>